<comment type="caution">
    <text evidence="2">The sequence shown here is derived from an EMBL/GenBank/DDBJ whole genome shotgun (WGS) entry which is preliminary data.</text>
</comment>
<accession>A0A1Q9EUG4</accession>
<protein>
    <submittedName>
        <fullName evidence="2">Uncharacterized protein</fullName>
    </submittedName>
</protein>
<keyword evidence="3" id="KW-1185">Reference proteome</keyword>
<evidence type="ECO:0000313" key="3">
    <source>
        <dbReference type="Proteomes" id="UP000186817"/>
    </source>
</evidence>
<evidence type="ECO:0000313" key="2">
    <source>
        <dbReference type="EMBL" id="OLQ11084.1"/>
    </source>
</evidence>
<reference evidence="2 3" key="1">
    <citation type="submission" date="2016-02" db="EMBL/GenBank/DDBJ databases">
        <title>Genome analysis of coral dinoflagellate symbionts highlights evolutionary adaptations to a symbiotic lifestyle.</title>
        <authorList>
            <person name="Aranda M."/>
            <person name="Li Y."/>
            <person name="Liew Y.J."/>
            <person name="Baumgarten S."/>
            <person name="Simakov O."/>
            <person name="Wilson M."/>
            <person name="Piel J."/>
            <person name="Ashoor H."/>
            <person name="Bougouffa S."/>
            <person name="Bajic V.B."/>
            <person name="Ryu T."/>
            <person name="Ravasi T."/>
            <person name="Bayer T."/>
            <person name="Micklem G."/>
            <person name="Kim H."/>
            <person name="Bhak J."/>
            <person name="Lajeunesse T.C."/>
            <person name="Voolstra C.R."/>
        </authorList>
    </citation>
    <scope>NUCLEOTIDE SEQUENCE [LARGE SCALE GENOMIC DNA]</scope>
    <source>
        <strain evidence="2 3">CCMP2467</strain>
    </source>
</reference>
<proteinExistence type="predicted"/>
<organism evidence="2 3">
    <name type="scientific">Symbiodinium microadriaticum</name>
    <name type="common">Dinoflagellate</name>
    <name type="synonym">Zooxanthella microadriatica</name>
    <dbReference type="NCBI Taxonomy" id="2951"/>
    <lineage>
        <taxon>Eukaryota</taxon>
        <taxon>Sar</taxon>
        <taxon>Alveolata</taxon>
        <taxon>Dinophyceae</taxon>
        <taxon>Suessiales</taxon>
        <taxon>Symbiodiniaceae</taxon>
        <taxon>Symbiodinium</taxon>
    </lineage>
</organism>
<name>A0A1Q9EUG4_SYMMI</name>
<feature type="compositionally biased region" description="Polar residues" evidence="1">
    <location>
        <begin position="142"/>
        <end position="152"/>
    </location>
</feature>
<sequence length="216" mass="23659">MYRHGRDIVTLPGVHAVGARVRPPPHRTAECPGACHRIGCSSAMRLCFEAHRKPIEKQHLRPPVASFVHDSAMPIYNSSGIAGARMHRSHVACLPFYSSWSPPSCPPDLELPRSEFARVGGEKVPNTRKVNAIVNAALDTSTSGFGPASSTAPRGPQGYQHSGPDFTKTERSGWPYFERETAEPFHGFHGSPFALTPRRRQKQTLNPVASFGKTNL</sequence>
<dbReference type="OrthoDB" id="406344at2759"/>
<dbReference type="EMBL" id="LSRX01000066">
    <property type="protein sequence ID" value="OLQ11084.1"/>
    <property type="molecule type" value="Genomic_DNA"/>
</dbReference>
<gene>
    <name evidence="2" type="ORF">AK812_SmicGene5187</name>
</gene>
<dbReference type="Proteomes" id="UP000186817">
    <property type="component" value="Unassembled WGS sequence"/>
</dbReference>
<feature type="region of interest" description="Disordered" evidence="1">
    <location>
        <begin position="142"/>
        <end position="171"/>
    </location>
</feature>
<dbReference type="AlphaFoldDB" id="A0A1Q9EUG4"/>
<evidence type="ECO:0000256" key="1">
    <source>
        <dbReference type="SAM" id="MobiDB-lite"/>
    </source>
</evidence>